<dbReference type="InterPro" id="IPR001264">
    <property type="entry name" value="Glyco_trans_51"/>
</dbReference>
<evidence type="ECO:0000259" key="1">
    <source>
        <dbReference type="Pfam" id="PF00912"/>
    </source>
</evidence>
<dbReference type="AlphaFoldDB" id="A0A250IWA4"/>
<reference evidence="2 3" key="1">
    <citation type="submission" date="2017-06" db="EMBL/GenBank/DDBJ databases">
        <title>Sequencing and comparative analysis of myxobacterial genomes.</title>
        <authorList>
            <person name="Rupp O."/>
            <person name="Goesmann A."/>
            <person name="Sogaard-Andersen L."/>
        </authorList>
    </citation>
    <scope>NUCLEOTIDE SEQUENCE [LARGE SCALE GENOMIC DNA]</scope>
    <source>
        <strain evidence="2 3">DSM 52655</strain>
    </source>
</reference>
<evidence type="ECO:0000313" key="2">
    <source>
        <dbReference type="EMBL" id="ATB35553.1"/>
    </source>
</evidence>
<proteinExistence type="predicted"/>
<evidence type="ECO:0000313" key="3">
    <source>
        <dbReference type="Proteomes" id="UP000217257"/>
    </source>
</evidence>
<feature type="domain" description="Glycosyl transferase family 51" evidence="1">
    <location>
        <begin position="143"/>
        <end position="215"/>
    </location>
</feature>
<protein>
    <recommendedName>
        <fullName evidence="1">Glycosyl transferase family 51 domain-containing protein</fullName>
    </recommendedName>
</protein>
<sequence length="257" mass="28658">MGDVKTVLWLVLFLIGLTGVALPAAYLHAASKLPQLETEFDLEKQLRHSIEGERMSIRAGTFEQGRSVEFARPDFSRLPKDLVALYISQLGCPTFFQTEREDGPKWAWRLLVKVAAGANLAGDGSCERKLAMRLAMALGIEEPLQQTVAAHRLHSFLQKDQLIAYDLASIYFERGIVGVDDAAYKLFGKELDALELSQLAELSLTLPPHGFYTDAVQCRNESIIRQNRDVLLADLADYKLVTVERARNAMAQPVTCH</sequence>
<organism evidence="2 3">
    <name type="scientific">Cystobacter fuscus</name>
    <dbReference type="NCBI Taxonomy" id="43"/>
    <lineage>
        <taxon>Bacteria</taxon>
        <taxon>Pseudomonadati</taxon>
        <taxon>Myxococcota</taxon>
        <taxon>Myxococcia</taxon>
        <taxon>Myxococcales</taxon>
        <taxon>Cystobacterineae</taxon>
        <taxon>Archangiaceae</taxon>
        <taxon>Cystobacter</taxon>
    </lineage>
</organism>
<name>A0A250IWA4_9BACT</name>
<dbReference type="Pfam" id="PF00912">
    <property type="entry name" value="Transgly"/>
    <property type="match status" value="1"/>
</dbReference>
<dbReference type="InterPro" id="IPR036950">
    <property type="entry name" value="PBP_transglycosylase"/>
</dbReference>
<dbReference type="EMBL" id="CP022098">
    <property type="protein sequence ID" value="ATB35553.1"/>
    <property type="molecule type" value="Genomic_DNA"/>
</dbReference>
<dbReference type="Gene3D" id="1.10.3810.10">
    <property type="entry name" value="Biosynthetic peptidoglycan transglycosylase-like"/>
    <property type="match status" value="1"/>
</dbReference>
<dbReference type="Proteomes" id="UP000217257">
    <property type="component" value="Chromosome"/>
</dbReference>
<gene>
    <name evidence="2" type="ORF">CYFUS_000966</name>
</gene>
<dbReference type="KEGG" id="cfus:CYFUS_000966"/>
<dbReference type="InterPro" id="IPR023346">
    <property type="entry name" value="Lysozyme-like_dom_sf"/>
</dbReference>
<accession>A0A250IWA4</accession>
<dbReference type="SUPFAM" id="SSF53955">
    <property type="entry name" value="Lysozyme-like"/>
    <property type="match status" value="1"/>
</dbReference>